<gene>
    <name evidence="5" type="ORF">GCM10022395_14580</name>
</gene>
<evidence type="ECO:0000256" key="4">
    <source>
        <dbReference type="ARBA" id="ARBA00023136"/>
    </source>
</evidence>
<keyword evidence="4" id="KW-0472">Membrane</keyword>
<keyword evidence="6" id="KW-1185">Reference proteome</keyword>
<accession>A0ABP6XDU2</accession>
<evidence type="ECO:0000256" key="2">
    <source>
        <dbReference type="ARBA" id="ARBA00022692"/>
    </source>
</evidence>
<evidence type="ECO:0008006" key="7">
    <source>
        <dbReference type="Google" id="ProtNLM"/>
    </source>
</evidence>
<dbReference type="SUPFAM" id="SSF144091">
    <property type="entry name" value="Rhomboid-like"/>
    <property type="match status" value="1"/>
</dbReference>
<evidence type="ECO:0000313" key="5">
    <source>
        <dbReference type="EMBL" id="GAA3565269.1"/>
    </source>
</evidence>
<sequence>MPVEEGISWEGHLSGMITGLLFALIFRKEIAKPKKFDWEHEDYNEEDDPFLKHFDADGNFIETIDEVGVEENQTIVNYTFKIDKENKE</sequence>
<dbReference type="EMBL" id="BAABCY010000035">
    <property type="protein sequence ID" value="GAA3565269.1"/>
    <property type="molecule type" value="Genomic_DNA"/>
</dbReference>
<dbReference type="InterPro" id="IPR035952">
    <property type="entry name" value="Rhomboid-like_sf"/>
</dbReference>
<comment type="caution">
    <text evidence="5">The sequence shown here is derived from an EMBL/GenBank/DDBJ whole genome shotgun (WGS) entry which is preliminary data.</text>
</comment>
<keyword evidence="3" id="KW-1133">Transmembrane helix</keyword>
<dbReference type="Proteomes" id="UP001500954">
    <property type="component" value="Unassembled WGS sequence"/>
</dbReference>
<comment type="subcellular location">
    <subcellularLocation>
        <location evidence="1">Membrane</location>
        <topology evidence="1">Multi-pass membrane protein</topology>
    </subcellularLocation>
</comment>
<proteinExistence type="predicted"/>
<reference evidence="6" key="1">
    <citation type="journal article" date="2019" name="Int. J. Syst. Evol. Microbiol.">
        <title>The Global Catalogue of Microorganisms (GCM) 10K type strain sequencing project: providing services to taxonomists for standard genome sequencing and annotation.</title>
        <authorList>
            <consortium name="The Broad Institute Genomics Platform"/>
            <consortium name="The Broad Institute Genome Sequencing Center for Infectious Disease"/>
            <person name="Wu L."/>
            <person name="Ma J."/>
        </authorList>
    </citation>
    <scope>NUCLEOTIDE SEQUENCE [LARGE SCALE GENOMIC DNA]</scope>
    <source>
        <strain evidence="6">JCM 17111</strain>
    </source>
</reference>
<evidence type="ECO:0000313" key="6">
    <source>
        <dbReference type="Proteomes" id="UP001500954"/>
    </source>
</evidence>
<protein>
    <recommendedName>
        <fullName evidence="7">Peptidase S54 rhomboid domain-containing protein</fullName>
    </recommendedName>
</protein>
<organism evidence="5 6">
    <name type="scientific">Snuella lapsa</name>
    <dbReference type="NCBI Taxonomy" id="870481"/>
    <lineage>
        <taxon>Bacteria</taxon>
        <taxon>Pseudomonadati</taxon>
        <taxon>Bacteroidota</taxon>
        <taxon>Flavobacteriia</taxon>
        <taxon>Flavobacteriales</taxon>
        <taxon>Flavobacteriaceae</taxon>
        <taxon>Snuella</taxon>
    </lineage>
</organism>
<keyword evidence="2" id="KW-0812">Transmembrane</keyword>
<name>A0ABP6XDU2_9FLAO</name>
<evidence type="ECO:0000256" key="1">
    <source>
        <dbReference type="ARBA" id="ARBA00004141"/>
    </source>
</evidence>
<evidence type="ECO:0000256" key="3">
    <source>
        <dbReference type="ARBA" id="ARBA00022989"/>
    </source>
</evidence>